<feature type="signal peptide" evidence="2">
    <location>
        <begin position="1"/>
        <end position="19"/>
    </location>
</feature>
<sequence length="358" mass="38142">MIRPRLIACLACVALPASAAEFEATLGSMDPGAPVVTLRTTTDFDVLAPVLEAYLGDAGPLAIRYEQWGSNDLLRLTRADCAADTPGADLVISSAVHHMVALVNDGCASPHASPQTQRLERDLIWRDELFGLTREPVVMVYNRDLVPAWDVPRSRFDLLDLMRPDNSRFRGRVATYDIEESGLGFLLAFADSLEATTFGGLLEGFGGSNAVATCCSAEIIDGVVRGDYLVAYNVLGSYALGRAATEPRLGIVAPSDYTLLLSRAAMIPSGAANTAGARQLLDYLLSDAGRRALAQARLWAELDAQEGDTLEVPSDTSAASRYIPLSLAMLVAMDAQTRAAFIDTWRGTLGAGDAGDAD</sequence>
<dbReference type="Gene3D" id="3.40.190.10">
    <property type="entry name" value="Periplasmic binding protein-like II"/>
    <property type="match status" value="2"/>
</dbReference>
<dbReference type="PANTHER" id="PTHR30006:SF25">
    <property type="entry name" value="PHOSPHOGLYCERATE TRANSPORT REGULATORY PROTEIN PGTC"/>
    <property type="match status" value="1"/>
</dbReference>
<proteinExistence type="predicted"/>
<dbReference type="GO" id="GO:0030288">
    <property type="term" value="C:outer membrane-bounded periplasmic space"/>
    <property type="evidence" value="ECO:0007669"/>
    <property type="project" value="TreeGrafter"/>
</dbReference>
<dbReference type="PANTHER" id="PTHR30006">
    <property type="entry name" value="THIAMINE-BINDING PERIPLASMIC PROTEIN-RELATED"/>
    <property type="match status" value="1"/>
</dbReference>
<keyword evidence="4" id="KW-1185">Reference proteome</keyword>
<gene>
    <name evidence="3" type="ORF">SAMN04488011_101517</name>
</gene>
<accession>A0A1H8BD76</accession>
<dbReference type="EMBL" id="FOCM01000001">
    <property type="protein sequence ID" value="SEM79958.1"/>
    <property type="molecule type" value="Genomic_DNA"/>
</dbReference>
<evidence type="ECO:0000256" key="1">
    <source>
        <dbReference type="ARBA" id="ARBA00022729"/>
    </source>
</evidence>
<dbReference type="SUPFAM" id="SSF53850">
    <property type="entry name" value="Periplasmic binding protein-like II"/>
    <property type="match status" value="1"/>
</dbReference>
<dbReference type="RefSeq" id="WP_091843942.1">
    <property type="nucleotide sequence ID" value="NZ_FOCM01000001.1"/>
</dbReference>
<dbReference type="AlphaFoldDB" id="A0A1H8BD76"/>
<name>A0A1H8BD76_9RHOB</name>
<dbReference type="Pfam" id="PF13343">
    <property type="entry name" value="SBP_bac_6"/>
    <property type="match status" value="1"/>
</dbReference>
<reference evidence="4" key="1">
    <citation type="submission" date="2016-10" db="EMBL/GenBank/DDBJ databases">
        <authorList>
            <person name="Varghese N."/>
            <person name="Submissions S."/>
        </authorList>
    </citation>
    <scope>NUCLEOTIDE SEQUENCE [LARGE SCALE GENOMIC DNA]</scope>
    <source>
        <strain evidence="4">DSM 26893</strain>
    </source>
</reference>
<evidence type="ECO:0000313" key="3">
    <source>
        <dbReference type="EMBL" id="SEM79958.1"/>
    </source>
</evidence>
<evidence type="ECO:0000313" key="4">
    <source>
        <dbReference type="Proteomes" id="UP000199372"/>
    </source>
</evidence>
<organism evidence="3 4">
    <name type="scientific">Palleronia pelagia</name>
    <dbReference type="NCBI Taxonomy" id="387096"/>
    <lineage>
        <taxon>Bacteria</taxon>
        <taxon>Pseudomonadati</taxon>
        <taxon>Pseudomonadota</taxon>
        <taxon>Alphaproteobacteria</taxon>
        <taxon>Rhodobacterales</taxon>
        <taxon>Roseobacteraceae</taxon>
        <taxon>Palleronia</taxon>
    </lineage>
</organism>
<dbReference type="Proteomes" id="UP000199372">
    <property type="component" value="Unassembled WGS sequence"/>
</dbReference>
<feature type="chain" id="PRO_5011599582" evidence="2">
    <location>
        <begin position="20"/>
        <end position="358"/>
    </location>
</feature>
<keyword evidence="1 2" id="KW-0732">Signal</keyword>
<protein>
    <submittedName>
        <fullName evidence="3">Iron(III) transport system substrate-binding protein</fullName>
    </submittedName>
</protein>
<dbReference type="OrthoDB" id="8673316at2"/>
<evidence type="ECO:0000256" key="2">
    <source>
        <dbReference type="SAM" id="SignalP"/>
    </source>
</evidence>